<dbReference type="Proteomes" id="UP000184260">
    <property type="component" value="Unassembled WGS sequence"/>
</dbReference>
<evidence type="ECO:0000313" key="4">
    <source>
        <dbReference type="Proteomes" id="UP000184260"/>
    </source>
</evidence>
<reference evidence="4" key="1">
    <citation type="submission" date="2016-11" db="EMBL/GenBank/DDBJ databases">
        <authorList>
            <person name="Varghese N."/>
            <person name="Submissions S."/>
        </authorList>
    </citation>
    <scope>NUCLEOTIDE SEQUENCE [LARGE SCALE GENOMIC DNA]</scope>
    <source>
        <strain evidence="4">DSM 3661</strain>
    </source>
</reference>
<name>A0A1M7LNZ8_9FLAO</name>
<protein>
    <recommendedName>
        <fullName evidence="2">Fibronectin type-III domain-containing protein</fullName>
    </recommendedName>
</protein>
<accession>A0A1M7LNZ8</accession>
<dbReference type="OrthoDB" id="1391397at2"/>
<evidence type="ECO:0000256" key="1">
    <source>
        <dbReference type="SAM" id="MobiDB-lite"/>
    </source>
</evidence>
<feature type="region of interest" description="Disordered" evidence="1">
    <location>
        <begin position="487"/>
        <end position="506"/>
    </location>
</feature>
<feature type="non-terminal residue" evidence="3">
    <location>
        <position position="1102"/>
    </location>
</feature>
<dbReference type="EMBL" id="FRBU01000078">
    <property type="protein sequence ID" value="SHM79810.1"/>
    <property type="molecule type" value="Genomic_DNA"/>
</dbReference>
<dbReference type="Gene3D" id="2.60.40.10">
    <property type="entry name" value="Immunoglobulins"/>
    <property type="match status" value="1"/>
</dbReference>
<dbReference type="RefSeq" id="WP_139259552.1">
    <property type="nucleotide sequence ID" value="NZ_FRBU01000078.1"/>
</dbReference>
<dbReference type="InterPro" id="IPR013783">
    <property type="entry name" value="Ig-like_fold"/>
</dbReference>
<proteinExistence type="predicted"/>
<evidence type="ECO:0000259" key="2">
    <source>
        <dbReference type="PROSITE" id="PS50853"/>
    </source>
</evidence>
<feature type="domain" description="Fibronectin type-III" evidence="2">
    <location>
        <begin position="539"/>
        <end position="646"/>
    </location>
</feature>
<dbReference type="AlphaFoldDB" id="A0A1M7LNZ8"/>
<sequence>MKKKILLFLLFLFFLSFSLSSKNLDKLVNLNDINFKLYSKLIATDSIKKQIKKSKVVRNSAILAVLPYPLSTAGSSCGDGINPIQVNVYAFGANGNETIEWFASQSSVIPIYTGNIYSPSISSTKTYYVQSRLGSDVSFRVPVVASIYVVPPAVTLSVSPSTSISSPLCLGTSTTFTATGGADLFEFSVDGVVKQSMSLSKTFVSNTLTDGQVVRVRTRYAVSFDGNVTEKAWGTGALEDNFLSAPLSSNATSAYINSIKISPTEDKLTFGVLGKVLSGRKILLFLDTKVGGFNVSNYGDENGGFPLVNAFNFFNNNPSTFDSYFQADYCLAIGTDVGGNNYSADIIELRTGNSIKTNIGVVASGSPSSVMGINKNNVGITDYSLGFEVEVLKSLIGYTTGDIKFFAMTLADQDETNYSVTNSFLSPEKASSLDFGNAAVDYNLKDPNPVVVASAALTPCYSEANIVMSFVESPTLATVGESQSKCSFTSDPLGGNTPSVGTGTWTKKSGPGSVNFSDSSNASSTANVDVLGTYVFTWTISNGQCVPSSEDISVQFNFTAPPVIGLVTQPTCERTYGSIVLNGLPSVGTWVITPSLGAPISGSGSSYEFSNLPSSGIYTFTVTGINNCSSVASESITINAIPTPPVEPTTVGVVQPTCGTPSGSITITTQEGAAYSLDGITYQSSNVFTALAPNTYTLYLRNTLDNTCVTPSSTTTTINAIPTPPVEPTTASVVQPTCGTPSGSITITTQTGVAYSLDGISYQSSNVFTALAPNTYTLYVRNTADNTCVTPSSTVITINAIPTPPVEPTAVSVVQPTCGIPSGSITITTQTGVAYSLDGITYQSSNVFTALAPNTYTLYVRNTADNTCVTPSSTAITINAIPTPPVEPTTASVVQPTCGIPSGSITITTQAGVAYSLDGITYQSSNVFTALAPNTYTIYVRNTSDNTCVTPSSSAITINAIPTPPVEPTTASVAQPTCGTPSGSITITTQAGVAYSLDGLTYQSSNVFTALTPNTYTLYVRSTLDNTCVTPSSTVITINAIPTPPVEPTTASLVQPTCGTPSGSITITTQAGVTYSLDGITYQSSNVFTALAPNTYTLYVRN</sequence>
<evidence type="ECO:0000313" key="3">
    <source>
        <dbReference type="EMBL" id="SHM79810.1"/>
    </source>
</evidence>
<organism evidence="3 4">
    <name type="scientific">Flavobacterium xanthum</name>
    <dbReference type="NCBI Taxonomy" id="69322"/>
    <lineage>
        <taxon>Bacteria</taxon>
        <taxon>Pseudomonadati</taxon>
        <taxon>Bacteroidota</taxon>
        <taxon>Flavobacteriia</taxon>
        <taxon>Flavobacteriales</taxon>
        <taxon>Flavobacteriaceae</taxon>
        <taxon>Flavobacterium</taxon>
    </lineage>
</organism>
<keyword evidence="4" id="KW-1185">Reference proteome</keyword>
<dbReference type="InterPro" id="IPR003961">
    <property type="entry name" value="FN3_dom"/>
</dbReference>
<gene>
    <name evidence="3" type="ORF">SAMN05443669_10781</name>
</gene>
<dbReference type="STRING" id="69322.SAMN05443669_10781"/>
<dbReference type="PROSITE" id="PS50853">
    <property type="entry name" value="FN3"/>
    <property type="match status" value="1"/>
</dbReference>